<dbReference type="OrthoDB" id="684788at2759"/>
<dbReference type="AlphaFoldDB" id="A0A1E5UXL3"/>
<sequence length="128" mass="14195">MGNSCVTSASPALVRKTDDPAFEWKICGFSALLERGAIPASSALFLCCGYEWFLQVVPMHDRHGDESPYVSDRHEDESRFSFAANVSCWGWSDFILLWIWMHWVLACLAGSNFIVKADIAIIGSSTDG</sequence>
<reference evidence="1 2" key="1">
    <citation type="submission" date="2016-09" db="EMBL/GenBank/DDBJ databases">
        <title>The draft genome of Dichanthelium oligosanthes: A C3 panicoid grass species.</title>
        <authorList>
            <person name="Studer A.J."/>
            <person name="Schnable J.C."/>
            <person name="Brutnell T.P."/>
        </authorList>
    </citation>
    <scope>NUCLEOTIDE SEQUENCE [LARGE SCALE GENOMIC DNA]</scope>
    <source>
        <strain evidence="2">cv. Kellogg 1175</strain>
        <tissue evidence="1">Leaf</tissue>
    </source>
</reference>
<dbReference type="Proteomes" id="UP000095767">
    <property type="component" value="Unassembled WGS sequence"/>
</dbReference>
<dbReference type="SUPFAM" id="SSF49599">
    <property type="entry name" value="TRAF domain-like"/>
    <property type="match status" value="1"/>
</dbReference>
<gene>
    <name evidence="1" type="ORF">BAE44_0021355</name>
</gene>
<proteinExistence type="predicted"/>
<accession>A0A1E5UXL3</accession>
<evidence type="ECO:0000313" key="2">
    <source>
        <dbReference type="Proteomes" id="UP000095767"/>
    </source>
</evidence>
<protein>
    <recommendedName>
        <fullName evidence="3">MATH domain-containing protein</fullName>
    </recommendedName>
</protein>
<dbReference type="EMBL" id="LWDX02059258">
    <property type="protein sequence ID" value="OEL17626.1"/>
    <property type="molecule type" value="Genomic_DNA"/>
</dbReference>
<name>A0A1E5UXL3_9POAL</name>
<dbReference type="STRING" id="888268.A0A1E5UXL3"/>
<comment type="caution">
    <text evidence="1">The sequence shown here is derived from an EMBL/GenBank/DDBJ whole genome shotgun (WGS) entry which is preliminary data.</text>
</comment>
<organism evidence="1 2">
    <name type="scientific">Dichanthelium oligosanthes</name>
    <dbReference type="NCBI Taxonomy" id="888268"/>
    <lineage>
        <taxon>Eukaryota</taxon>
        <taxon>Viridiplantae</taxon>
        <taxon>Streptophyta</taxon>
        <taxon>Embryophyta</taxon>
        <taxon>Tracheophyta</taxon>
        <taxon>Spermatophyta</taxon>
        <taxon>Magnoliopsida</taxon>
        <taxon>Liliopsida</taxon>
        <taxon>Poales</taxon>
        <taxon>Poaceae</taxon>
        <taxon>PACMAD clade</taxon>
        <taxon>Panicoideae</taxon>
        <taxon>Panicodae</taxon>
        <taxon>Paniceae</taxon>
        <taxon>Dichantheliinae</taxon>
        <taxon>Dichanthelium</taxon>
    </lineage>
</organism>
<keyword evidence="2" id="KW-1185">Reference proteome</keyword>
<evidence type="ECO:0008006" key="3">
    <source>
        <dbReference type="Google" id="ProtNLM"/>
    </source>
</evidence>
<evidence type="ECO:0000313" key="1">
    <source>
        <dbReference type="EMBL" id="OEL17626.1"/>
    </source>
</evidence>